<keyword evidence="2" id="KW-1185">Reference proteome</keyword>
<evidence type="ECO:0000313" key="2">
    <source>
        <dbReference type="Proteomes" id="UP001529510"/>
    </source>
</evidence>
<organism evidence="1 2">
    <name type="scientific">Cirrhinus mrigala</name>
    <name type="common">Mrigala</name>
    <dbReference type="NCBI Taxonomy" id="683832"/>
    <lineage>
        <taxon>Eukaryota</taxon>
        <taxon>Metazoa</taxon>
        <taxon>Chordata</taxon>
        <taxon>Craniata</taxon>
        <taxon>Vertebrata</taxon>
        <taxon>Euteleostomi</taxon>
        <taxon>Actinopterygii</taxon>
        <taxon>Neopterygii</taxon>
        <taxon>Teleostei</taxon>
        <taxon>Ostariophysi</taxon>
        <taxon>Cypriniformes</taxon>
        <taxon>Cyprinidae</taxon>
        <taxon>Labeoninae</taxon>
        <taxon>Labeonini</taxon>
        <taxon>Cirrhinus</taxon>
    </lineage>
</organism>
<dbReference type="Proteomes" id="UP001529510">
    <property type="component" value="Unassembled WGS sequence"/>
</dbReference>
<proteinExistence type="predicted"/>
<accession>A0ABD0MLR8</accession>
<feature type="non-terminal residue" evidence="1">
    <location>
        <position position="73"/>
    </location>
</feature>
<dbReference type="AlphaFoldDB" id="A0ABD0MLR8"/>
<dbReference type="EMBL" id="JAMKFB020000258">
    <property type="protein sequence ID" value="KAL0151055.1"/>
    <property type="molecule type" value="Genomic_DNA"/>
</dbReference>
<reference evidence="1 2" key="1">
    <citation type="submission" date="2024-05" db="EMBL/GenBank/DDBJ databases">
        <title>Genome sequencing and assembly of Indian major carp, Cirrhinus mrigala (Hamilton, 1822).</title>
        <authorList>
            <person name="Mohindra V."/>
            <person name="Chowdhury L.M."/>
            <person name="Lal K."/>
            <person name="Jena J.K."/>
        </authorList>
    </citation>
    <scope>NUCLEOTIDE SEQUENCE [LARGE SCALE GENOMIC DNA]</scope>
    <source>
        <strain evidence="1">CM1030</strain>
        <tissue evidence="1">Blood</tissue>
    </source>
</reference>
<evidence type="ECO:0000313" key="1">
    <source>
        <dbReference type="EMBL" id="KAL0151055.1"/>
    </source>
</evidence>
<protein>
    <submittedName>
        <fullName evidence="1">Uncharacterized protein</fullName>
    </submittedName>
</protein>
<sequence>MQQQAREIQKVKSTQNLTYAEAARKVKHVAETRMQSEQAQASQTMVNGTAQVERRSDKIKIVVECANRFLNCI</sequence>
<gene>
    <name evidence="1" type="ORF">M9458_053568</name>
</gene>
<comment type="caution">
    <text evidence="1">The sequence shown here is derived from an EMBL/GenBank/DDBJ whole genome shotgun (WGS) entry which is preliminary data.</text>
</comment>
<name>A0ABD0MLR8_CIRMR</name>